<evidence type="ECO:0000256" key="2">
    <source>
        <dbReference type="ARBA" id="ARBA00022695"/>
    </source>
</evidence>
<protein>
    <submittedName>
        <fullName evidence="4">RNA-dependent RNA polymerase</fullName>
    </submittedName>
</protein>
<proteinExistence type="predicted"/>
<keyword evidence="2" id="KW-0548">Nucleotidyltransferase</keyword>
<reference evidence="4" key="1">
    <citation type="submission" date="2018-10" db="EMBL/GenBank/DDBJ databases">
        <title>Extensive Diversity of RNA Viruses in Australian Ticks.</title>
        <authorList>
            <person name="Harvey E."/>
            <person name="Rose K."/>
            <person name="Eden J.-S."/>
            <person name="Lo N."/>
            <person name="Abeyasuriya T."/>
            <person name="Shi M."/>
            <person name="Doggett S.L."/>
            <person name="Holmes E.C."/>
        </authorList>
    </citation>
    <scope>NUCLEOTIDE SEQUENCE</scope>
</reference>
<keyword evidence="4" id="KW-0696">RNA-directed RNA polymerase</keyword>
<feature type="region of interest" description="Disordered" evidence="3">
    <location>
        <begin position="46"/>
        <end position="65"/>
    </location>
</feature>
<organism evidence="4">
    <name type="scientific">Wangarabell virus</name>
    <dbReference type="NCBI Taxonomy" id="2485882"/>
    <lineage>
        <taxon>Viruses</taxon>
        <taxon>Riboviria</taxon>
    </lineage>
</organism>
<dbReference type="GO" id="GO:0003968">
    <property type="term" value="F:RNA-directed RNA polymerase activity"/>
    <property type="evidence" value="ECO:0007669"/>
    <property type="project" value="UniProtKB-KW"/>
</dbReference>
<evidence type="ECO:0000256" key="1">
    <source>
        <dbReference type="ARBA" id="ARBA00022679"/>
    </source>
</evidence>
<feature type="compositionally biased region" description="Basic and acidic residues" evidence="3">
    <location>
        <begin position="46"/>
        <end position="60"/>
    </location>
</feature>
<evidence type="ECO:0000256" key="3">
    <source>
        <dbReference type="SAM" id="MobiDB-lite"/>
    </source>
</evidence>
<sequence length="1058" mass="119473">MPPPRPLRWSPKQVAGFTHRGSRRRQSLPQANTVLRYLGVFPDRASKETRANNIPKERKTQSRLRNGQQASFCTFREVRERLRRIIPSCDKKLNSNSSNSHPHLRDVKSGDYERLDHVIEVIFSTWVAIYSRKALRVPRVRMRALRALNWVIETCALTGVVGLIKTIKEWALWCRTTAITGRDRKTPDRLSRVLLLNFPRHIRRNGKSTVLLQASYISRALPMGGPELDEAALKEHNEDLLHEVVIPDELLEEGERWARTFVKGRRLKAHFTLPSLDVTSGATLTSTRGEGGLANDICFLCQVVDRGDMVTCPRTGLSIPTNPHIPSDSLEVPRELCFRPNECVGPKGQILDFSNEPDIVQNGGAWDNYVNDKAIICRAISEVVQAHRRGRYPVIKREVVREYGYKVRIVTKAPATLQIAGKVVRKILLSALRKWKPLEHILVGNRHEAIRQIISQNPPNTGIFVSTDLTKATDKVSYKFVTKLFVGLAEELGLHQDLIDVGRVCLGPHCINDEHVGLERLSDPEDALSELNYIDADSAGKRLTLNGILMGNPLTWLMLNVCQAFCVDSAWQIAEKNLRIGREWKISKKLIDQTYSVCGDDLIAYWPSAVADLYGGMLTRLGFRTNEKKHYLSPIGGIFTEIAFFGKKKSAKVPLYQVTKPVIQSVTRVALAHMPYNIVVTAKPDPRDPESKRLIVRQEIRKEIRESMVGIRFPGCFPIKGLVHSTCDNERLFDIGSSLRQIAEHANKKNLIDVARYLLRDQIKKIRQRGIVPEFPQLLGGANLWFARTARRDCKMHRRAVASLCYGLTSELDSGILSRKWTIPQKTSSWWGMAEQSAKADLYADSAFRYVSSVDHSNFPLPPQGIRWVPDAVEEDTRDPTGLTSVGRLFGHPNPEDRLKPRRRPTPRKVEDEALDSHDLKELDESNGLYNPDRLVIELALEYEKTFVVQMGPMTAGPGYRTCIGRVCTQLRKEFKDLVARWPAAKPVTNYQKAETALLNRVQSILAVPAVYSFEPQLGSKEPALLGWHTSAARRGVYRTLGWNQILRSGTSTVGNHG</sequence>
<evidence type="ECO:0000313" key="4">
    <source>
        <dbReference type="EMBL" id="AYP67570.1"/>
    </source>
</evidence>
<feature type="region of interest" description="Disordered" evidence="3">
    <location>
        <begin position="1"/>
        <end position="29"/>
    </location>
</feature>
<accession>A0A3G3BTJ8</accession>
<keyword evidence="1" id="KW-0808">Transferase</keyword>
<feature type="region of interest" description="Disordered" evidence="3">
    <location>
        <begin position="874"/>
        <end position="918"/>
    </location>
</feature>
<name>A0A3G3BTJ8_9VIRU</name>
<dbReference type="InterPro" id="IPR043502">
    <property type="entry name" value="DNA/RNA_pol_sf"/>
</dbReference>
<feature type="compositionally biased region" description="Basic and acidic residues" evidence="3">
    <location>
        <begin position="908"/>
        <end position="918"/>
    </location>
</feature>
<dbReference type="EMBL" id="MK026593">
    <property type="protein sequence ID" value="AYP67570.1"/>
    <property type="molecule type" value="Genomic_RNA"/>
</dbReference>
<dbReference type="SUPFAM" id="SSF56672">
    <property type="entry name" value="DNA/RNA polymerases"/>
    <property type="match status" value="1"/>
</dbReference>